<dbReference type="Pfam" id="PF13411">
    <property type="entry name" value="MerR_1"/>
    <property type="match status" value="1"/>
</dbReference>
<dbReference type="InterPro" id="IPR000551">
    <property type="entry name" value="MerR-type_HTH_dom"/>
</dbReference>
<dbReference type="RefSeq" id="WP_177174136.1">
    <property type="nucleotide sequence ID" value="NZ_FOGT01000001.1"/>
</dbReference>
<keyword evidence="4" id="KW-1185">Reference proteome</keyword>
<sequence length="170" mass="19855">MPEKMWKTREVAKAINVNPSTVQRWIKYFHLTTKINAKGHFEMTDDTYDKIKFIHSETKQGKKLKEIVMEGDRETGRGKMVPASAMDEKIDMLIRQVEHLDRQLNNKADEVVEYQVLNQRKEINELNELISHLSSRLKTLEESLQQKENADLTAQNGPQKKRRLAGIFSF</sequence>
<dbReference type="GO" id="GO:0006355">
    <property type="term" value="P:regulation of DNA-templated transcription"/>
    <property type="evidence" value="ECO:0007669"/>
    <property type="project" value="InterPro"/>
</dbReference>
<dbReference type="GO" id="GO:0003677">
    <property type="term" value="F:DNA binding"/>
    <property type="evidence" value="ECO:0007669"/>
    <property type="project" value="InterPro"/>
</dbReference>
<organism evidence="3 4">
    <name type="scientific">Salipaludibacillus aurantiacus</name>
    <dbReference type="NCBI Taxonomy" id="1601833"/>
    <lineage>
        <taxon>Bacteria</taxon>
        <taxon>Bacillati</taxon>
        <taxon>Bacillota</taxon>
        <taxon>Bacilli</taxon>
        <taxon>Bacillales</taxon>
        <taxon>Bacillaceae</taxon>
    </lineage>
</organism>
<protein>
    <submittedName>
        <fullName evidence="3">Chromosome-anchoring protein RacA</fullName>
    </submittedName>
</protein>
<dbReference type="Gene3D" id="1.10.1660.10">
    <property type="match status" value="1"/>
</dbReference>
<reference evidence="4" key="1">
    <citation type="submission" date="2016-10" db="EMBL/GenBank/DDBJ databases">
        <authorList>
            <person name="Varghese N."/>
            <person name="Submissions S."/>
        </authorList>
    </citation>
    <scope>NUCLEOTIDE SEQUENCE [LARGE SCALE GENOMIC DNA]</scope>
    <source>
        <strain evidence="4">S9</strain>
    </source>
</reference>
<name>A0A1H9P572_9BACI</name>
<dbReference type="SUPFAM" id="SSF46955">
    <property type="entry name" value="Putative DNA-binding domain"/>
    <property type="match status" value="1"/>
</dbReference>
<feature type="domain" description="HTH merR-type" evidence="2">
    <location>
        <begin position="8"/>
        <end position="67"/>
    </location>
</feature>
<evidence type="ECO:0000313" key="3">
    <source>
        <dbReference type="EMBL" id="SER43035.1"/>
    </source>
</evidence>
<accession>A0A1H9P572</accession>
<dbReference type="EMBL" id="FOGT01000001">
    <property type="protein sequence ID" value="SER43035.1"/>
    <property type="molecule type" value="Genomic_DNA"/>
</dbReference>
<dbReference type="Proteomes" id="UP000198571">
    <property type="component" value="Unassembled WGS sequence"/>
</dbReference>
<evidence type="ECO:0000313" key="4">
    <source>
        <dbReference type="Proteomes" id="UP000198571"/>
    </source>
</evidence>
<keyword evidence="1" id="KW-0175">Coiled coil</keyword>
<evidence type="ECO:0000256" key="1">
    <source>
        <dbReference type="SAM" id="Coils"/>
    </source>
</evidence>
<dbReference type="AlphaFoldDB" id="A0A1H9P572"/>
<gene>
    <name evidence="3" type="ORF">SAMN05518684_101140</name>
</gene>
<dbReference type="InterPro" id="IPR009061">
    <property type="entry name" value="DNA-bd_dom_put_sf"/>
</dbReference>
<proteinExistence type="predicted"/>
<feature type="coiled-coil region" evidence="1">
    <location>
        <begin position="83"/>
        <end position="150"/>
    </location>
</feature>
<evidence type="ECO:0000259" key="2">
    <source>
        <dbReference type="Pfam" id="PF13411"/>
    </source>
</evidence>
<dbReference type="STRING" id="1601833.SAMN05518684_101140"/>